<feature type="compositionally biased region" description="Low complexity" evidence="1">
    <location>
        <begin position="404"/>
        <end position="413"/>
    </location>
</feature>
<dbReference type="Proteomes" id="UP000596742">
    <property type="component" value="Unassembled WGS sequence"/>
</dbReference>
<name>A0A8B6H226_MYTGA</name>
<reference evidence="2" key="1">
    <citation type="submission" date="2018-11" db="EMBL/GenBank/DDBJ databases">
        <authorList>
            <person name="Alioto T."/>
            <person name="Alioto T."/>
        </authorList>
    </citation>
    <scope>NUCLEOTIDE SEQUENCE</scope>
</reference>
<protein>
    <recommendedName>
        <fullName evidence="4">TOG domain-containing protein</fullName>
    </recommendedName>
</protein>
<feature type="compositionally biased region" description="Low complexity" evidence="1">
    <location>
        <begin position="762"/>
        <end position="772"/>
    </location>
</feature>
<dbReference type="EMBL" id="UYJE01009316">
    <property type="protein sequence ID" value="VDI72349.1"/>
    <property type="molecule type" value="Genomic_DNA"/>
</dbReference>
<dbReference type="SUPFAM" id="SSF48371">
    <property type="entry name" value="ARM repeat"/>
    <property type="match status" value="1"/>
</dbReference>
<feature type="compositionally biased region" description="Polar residues" evidence="1">
    <location>
        <begin position="385"/>
        <end position="403"/>
    </location>
</feature>
<dbReference type="InterPro" id="IPR011989">
    <property type="entry name" value="ARM-like"/>
</dbReference>
<dbReference type="Gene3D" id="1.25.10.10">
    <property type="entry name" value="Leucine-rich Repeat Variant"/>
    <property type="match status" value="1"/>
</dbReference>
<feature type="compositionally biased region" description="Basic and acidic residues" evidence="1">
    <location>
        <begin position="776"/>
        <end position="785"/>
    </location>
</feature>
<feature type="compositionally biased region" description="Basic and acidic residues" evidence="1">
    <location>
        <begin position="746"/>
        <end position="761"/>
    </location>
</feature>
<feature type="region of interest" description="Disordered" evidence="1">
    <location>
        <begin position="317"/>
        <end position="342"/>
    </location>
</feature>
<feature type="region of interest" description="Disordered" evidence="1">
    <location>
        <begin position="444"/>
        <end position="479"/>
    </location>
</feature>
<feature type="region of interest" description="Disordered" evidence="1">
    <location>
        <begin position="717"/>
        <end position="801"/>
    </location>
</feature>
<comment type="caution">
    <text evidence="2">The sequence shown here is derived from an EMBL/GenBank/DDBJ whole genome shotgun (WGS) entry which is preliminary data.</text>
</comment>
<evidence type="ECO:0008006" key="4">
    <source>
        <dbReference type="Google" id="ProtNLM"/>
    </source>
</evidence>
<dbReference type="InterPro" id="IPR016024">
    <property type="entry name" value="ARM-type_fold"/>
</dbReference>
<feature type="compositionally biased region" description="Polar residues" evidence="1">
    <location>
        <begin position="735"/>
        <end position="745"/>
    </location>
</feature>
<accession>A0A8B6H226</accession>
<feature type="region of interest" description="Disordered" evidence="1">
    <location>
        <begin position="374"/>
        <end position="413"/>
    </location>
</feature>
<gene>
    <name evidence="2" type="ORF">MGAL_10B064697</name>
</gene>
<evidence type="ECO:0000313" key="3">
    <source>
        <dbReference type="Proteomes" id="UP000596742"/>
    </source>
</evidence>
<sequence>MGTPDRMRRSLGTKSRERTKSSFRLTNMVVDEQSTNVTFKDDSKSGHRKGMLPAVDMDVVRQLMDDLFPDLHGTASFDSILQNLIRMLDTEDEDLHKKICDYIISIHRDIGIQDHYLDRIISKLSVQLSGDNHSFKMDALSTLKVIGVDRQDVLAMILPRLIDSQEDIREQAKEVLAALCGVVNKDELLELMNSMGMTKQFDTKEAEEEALKELAMRLDVPYRSDSFADWINNWVDDTSSLYDSEPEVKLDDIDKAWDGRQRKWKPESLYLTESASRASTRMRELSFLSKGSRTPIQELDENDGELLEIEDLEKIKTQGQLSDRSSRSSNRSRRGVKFDPRDPSLYRYYKNRHIKERENDGKFNYKNMSKLFSKTQLGGGEDTDSQIGSLDSHSQVGDTLSTNDSGIISIQDSGIGRDMSDTYSYKSYKASPFLSKEKIEARAASYRPRQESHRKHNLSPVKSSSTIGGGSAKSTPREKEPDWMKFFQTPTALERKRMEMVKREYNEGKMKPGSALVVNYISEGLPMLPGEAGLRLLKSVKVGRNKGSLPPAEERHHMIESIPGKLGVHTKDEDKGQSKYGILQMQWTTAIPAPVSRNHYPERYSAMSGMSDATSELGGSTVRSVQSKCHLPAIIEKYGRSERTDTTEMTDFPHLPGGIYTPDYKWDYPIPPPPAKESRISIPYIKKEHERYCKYYTLVKKKMQNYTSVSLRILGTTRTSKSPTSPYRPGEATKRSQFGSVTSKTSVKDGTKTRKLSDDKSSSSSLRSSTSSIETTDLHISEEKPNVPPKRTSFSGSRSET</sequence>
<keyword evidence="3" id="KW-1185">Reference proteome</keyword>
<evidence type="ECO:0000256" key="1">
    <source>
        <dbReference type="SAM" id="MobiDB-lite"/>
    </source>
</evidence>
<proteinExistence type="predicted"/>
<dbReference type="AlphaFoldDB" id="A0A8B6H226"/>
<evidence type="ECO:0000313" key="2">
    <source>
        <dbReference type="EMBL" id="VDI72349.1"/>
    </source>
</evidence>
<dbReference type="OrthoDB" id="6262491at2759"/>
<feature type="compositionally biased region" description="Polar residues" evidence="1">
    <location>
        <begin position="792"/>
        <end position="801"/>
    </location>
</feature>
<organism evidence="2 3">
    <name type="scientific">Mytilus galloprovincialis</name>
    <name type="common">Mediterranean mussel</name>
    <dbReference type="NCBI Taxonomy" id="29158"/>
    <lineage>
        <taxon>Eukaryota</taxon>
        <taxon>Metazoa</taxon>
        <taxon>Spiralia</taxon>
        <taxon>Lophotrochozoa</taxon>
        <taxon>Mollusca</taxon>
        <taxon>Bivalvia</taxon>
        <taxon>Autobranchia</taxon>
        <taxon>Pteriomorphia</taxon>
        <taxon>Mytilida</taxon>
        <taxon>Mytiloidea</taxon>
        <taxon>Mytilidae</taxon>
        <taxon>Mytilinae</taxon>
        <taxon>Mytilus</taxon>
    </lineage>
</organism>